<keyword evidence="2 6" id="KW-0813">Transport</keyword>
<gene>
    <name evidence="8" type="ORF">HNR65_001970</name>
</gene>
<dbReference type="GO" id="GO:0015038">
    <property type="term" value="F:glutathione disulfide oxidoreductase activity"/>
    <property type="evidence" value="ECO:0007669"/>
    <property type="project" value="UniProtKB-UniRule"/>
</dbReference>
<dbReference type="SUPFAM" id="SSF52833">
    <property type="entry name" value="Thioredoxin-like"/>
    <property type="match status" value="1"/>
</dbReference>
<feature type="domain" description="Glutaredoxin" evidence="7">
    <location>
        <begin position="4"/>
        <end position="64"/>
    </location>
</feature>
<dbReference type="InterPro" id="IPR011767">
    <property type="entry name" value="GLR_AS"/>
</dbReference>
<evidence type="ECO:0000256" key="2">
    <source>
        <dbReference type="ARBA" id="ARBA00022448"/>
    </source>
</evidence>
<dbReference type="NCBIfam" id="TIGR02181">
    <property type="entry name" value="GRX_bact"/>
    <property type="match status" value="1"/>
</dbReference>
<organism evidence="8 9">
    <name type="scientific">Desulfosalsimonas propionicica</name>
    <dbReference type="NCBI Taxonomy" id="332175"/>
    <lineage>
        <taxon>Bacteria</taxon>
        <taxon>Pseudomonadati</taxon>
        <taxon>Thermodesulfobacteriota</taxon>
        <taxon>Desulfobacteria</taxon>
        <taxon>Desulfobacterales</taxon>
        <taxon>Desulfosalsimonadaceae</taxon>
        <taxon>Desulfosalsimonas</taxon>
    </lineage>
</organism>
<dbReference type="InterPro" id="IPR011900">
    <property type="entry name" value="GRX_bact"/>
</dbReference>
<dbReference type="PROSITE" id="PS51354">
    <property type="entry name" value="GLUTAREDOXIN_2"/>
    <property type="match status" value="1"/>
</dbReference>
<dbReference type="PRINTS" id="PR00160">
    <property type="entry name" value="GLUTAREDOXIN"/>
</dbReference>
<comment type="caution">
    <text evidence="8">The sequence shown here is derived from an EMBL/GenBank/DDBJ whole genome shotgun (WGS) entry which is preliminary data.</text>
</comment>
<keyword evidence="9" id="KW-1185">Reference proteome</keyword>
<keyword evidence="3 6" id="KW-0249">Electron transport</keyword>
<comment type="similarity">
    <text evidence="1 6">Belongs to the glutaredoxin family.</text>
</comment>
<dbReference type="CDD" id="cd03418">
    <property type="entry name" value="GRX_GRXb_1_3_like"/>
    <property type="match status" value="1"/>
</dbReference>
<evidence type="ECO:0000256" key="6">
    <source>
        <dbReference type="RuleBase" id="RU364065"/>
    </source>
</evidence>
<dbReference type="InterPro" id="IPR036249">
    <property type="entry name" value="Thioredoxin-like_sf"/>
</dbReference>
<dbReference type="Proteomes" id="UP000525298">
    <property type="component" value="Unassembled WGS sequence"/>
</dbReference>
<keyword evidence="4" id="KW-1015">Disulfide bond</keyword>
<evidence type="ECO:0000256" key="3">
    <source>
        <dbReference type="ARBA" id="ARBA00022982"/>
    </source>
</evidence>
<dbReference type="InterPro" id="IPR014025">
    <property type="entry name" value="Glutaredoxin_subgr"/>
</dbReference>
<protein>
    <recommendedName>
        <fullName evidence="6">Glutaredoxin</fullName>
    </recommendedName>
</protein>
<evidence type="ECO:0000313" key="9">
    <source>
        <dbReference type="Proteomes" id="UP000525298"/>
    </source>
</evidence>
<name>A0A7W0HKX1_9BACT</name>
<dbReference type="GO" id="GO:0034599">
    <property type="term" value="P:cellular response to oxidative stress"/>
    <property type="evidence" value="ECO:0007669"/>
    <property type="project" value="TreeGrafter"/>
</dbReference>
<dbReference type="AlphaFoldDB" id="A0A7W0HKX1"/>
<comment type="function">
    <text evidence="6">Has a glutathione-disulfide oxidoreductase activity in the presence of NADPH and glutathione reductase. Reduces low molecular weight disulfides and proteins.</text>
</comment>
<evidence type="ECO:0000256" key="5">
    <source>
        <dbReference type="ARBA" id="ARBA00023284"/>
    </source>
</evidence>
<dbReference type="Pfam" id="PF00462">
    <property type="entry name" value="Glutaredoxin"/>
    <property type="match status" value="1"/>
</dbReference>
<dbReference type="GO" id="GO:0045454">
    <property type="term" value="P:cell redox homeostasis"/>
    <property type="evidence" value="ECO:0007669"/>
    <property type="project" value="InterPro"/>
</dbReference>
<proteinExistence type="inferred from homology"/>
<dbReference type="GO" id="GO:0005737">
    <property type="term" value="C:cytoplasm"/>
    <property type="evidence" value="ECO:0007669"/>
    <property type="project" value="TreeGrafter"/>
</dbReference>
<keyword evidence="5 6" id="KW-0676">Redox-active center</keyword>
<evidence type="ECO:0000256" key="1">
    <source>
        <dbReference type="ARBA" id="ARBA00007787"/>
    </source>
</evidence>
<dbReference type="InterPro" id="IPR002109">
    <property type="entry name" value="Glutaredoxin"/>
</dbReference>
<evidence type="ECO:0000259" key="7">
    <source>
        <dbReference type="Pfam" id="PF00462"/>
    </source>
</evidence>
<dbReference type="PANTHER" id="PTHR45694">
    <property type="entry name" value="GLUTAREDOXIN 2"/>
    <property type="match status" value="1"/>
</dbReference>
<dbReference type="PROSITE" id="PS00195">
    <property type="entry name" value="GLUTAREDOXIN_1"/>
    <property type="match status" value="1"/>
</dbReference>
<dbReference type="PANTHER" id="PTHR45694:SF18">
    <property type="entry name" value="GLUTAREDOXIN-1-RELATED"/>
    <property type="match status" value="1"/>
</dbReference>
<reference evidence="8 9" key="1">
    <citation type="submission" date="2020-07" db="EMBL/GenBank/DDBJ databases">
        <title>Genomic Encyclopedia of Type Strains, Phase IV (KMG-IV): sequencing the most valuable type-strain genomes for metagenomic binning, comparative biology and taxonomic classification.</title>
        <authorList>
            <person name="Goeker M."/>
        </authorList>
    </citation>
    <scope>NUCLEOTIDE SEQUENCE [LARGE SCALE GENOMIC DNA]</scope>
    <source>
        <strain evidence="8 9">DSM 17721</strain>
    </source>
</reference>
<sequence>MPVIEIYSTKACPFCRMAKSLLDQKGAEYSEILVDADPSRMTEAVERSGGRQTVPQIFIDDQHVGGYDELNALDRKGGLDPLLGS</sequence>
<accession>A0A7W0HKX1</accession>
<dbReference type="RefSeq" id="WP_181551283.1">
    <property type="nucleotide sequence ID" value="NZ_JACDUS010000004.1"/>
</dbReference>
<evidence type="ECO:0000313" key="8">
    <source>
        <dbReference type="EMBL" id="MBA2881643.1"/>
    </source>
</evidence>
<dbReference type="EMBL" id="JACDUS010000004">
    <property type="protein sequence ID" value="MBA2881643.1"/>
    <property type="molecule type" value="Genomic_DNA"/>
</dbReference>
<evidence type="ECO:0000256" key="4">
    <source>
        <dbReference type="ARBA" id="ARBA00023157"/>
    </source>
</evidence>
<dbReference type="Gene3D" id="3.40.30.10">
    <property type="entry name" value="Glutaredoxin"/>
    <property type="match status" value="1"/>
</dbReference>
<keyword evidence="6" id="KW-0963">Cytoplasm</keyword>